<dbReference type="PANTHER" id="PTHR15092:SF22">
    <property type="entry name" value="POLY(A)-SPECIFIC RIBONUCLEASE PNLDC1"/>
    <property type="match status" value="1"/>
</dbReference>
<sequence>MEVDATSYPHHLLEMLRALSEADFVSMDLELSGIPSRGFGAPRPKGRQSLEHRYAEVKAGAEKFTILQVGLTCAHFDHQRNAYVLRPYNVNISPIIDERIDFERDTCIQGGAAKFLMNHSFDLSKPFTSGVQYLSREEAEHAKALAYNRFEKKEVVEDLQLRPEDVESINFVERVRNAITTWKTNTDESLDITSDTGKPIQPAVPAISRFEKRLVHQLVRAEFPECVTMSKNTCIRIIPFDEEREANNLRKQKLRAKADIIKQTGFRWVVEAMAGGNISSIDPMYFAQNPNGMVIAADIHNLKDRFQRIQEQLRVKQPVLVGHNMFLDLVYFYHTFIGTLPNTLAEFFTAIHELFPRIIDTKWLATHTEGDLNASPDLETIAEGLSSQRFPNIVIHSKHAKYEDKARFHEAGYDSLLTATILLRLSTKLSAGDVPAPPPKPPSPPKLPTNPFSMSSLQEFIPNAGVWEMPKKTAKRLSKASKTQAQGRGAREKTTRWQDEPDTGIDKTGWVEIDKVQRHPMEIMPDFGVEWWKEMGNVLRVFGTSEGMMRIAEWA</sequence>
<dbReference type="GO" id="GO:0000175">
    <property type="term" value="F:3'-5'-RNA exonuclease activity"/>
    <property type="evidence" value="ECO:0007669"/>
    <property type="project" value="TreeGrafter"/>
</dbReference>
<comment type="similarity">
    <text evidence="1">Belongs to the CAF1 family.</text>
</comment>
<dbReference type="GO" id="GO:1990431">
    <property type="term" value="P:priRNA 3'-end processing"/>
    <property type="evidence" value="ECO:0007669"/>
    <property type="project" value="TreeGrafter"/>
</dbReference>
<evidence type="ECO:0000256" key="2">
    <source>
        <dbReference type="SAM" id="MobiDB-lite"/>
    </source>
</evidence>
<evidence type="ECO:0000313" key="4">
    <source>
        <dbReference type="Proteomes" id="UP000799779"/>
    </source>
</evidence>
<organism evidence="3 4">
    <name type="scientific">Amniculicola lignicola CBS 123094</name>
    <dbReference type="NCBI Taxonomy" id="1392246"/>
    <lineage>
        <taxon>Eukaryota</taxon>
        <taxon>Fungi</taxon>
        <taxon>Dikarya</taxon>
        <taxon>Ascomycota</taxon>
        <taxon>Pezizomycotina</taxon>
        <taxon>Dothideomycetes</taxon>
        <taxon>Pleosporomycetidae</taxon>
        <taxon>Pleosporales</taxon>
        <taxon>Amniculicolaceae</taxon>
        <taxon>Amniculicola</taxon>
    </lineage>
</organism>
<dbReference type="InterPro" id="IPR036397">
    <property type="entry name" value="RNaseH_sf"/>
</dbReference>
<dbReference type="AlphaFoldDB" id="A0A6A5WN05"/>
<dbReference type="Gene3D" id="3.30.420.10">
    <property type="entry name" value="Ribonuclease H-like superfamily/Ribonuclease H"/>
    <property type="match status" value="2"/>
</dbReference>
<protein>
    <submittedName>
        <fullName evidence="3">CAF1-domain-containing protein</fullName>
    </submittedName>
</protein>
<dbReference type="Pfam" id="PF04857">
    <property type="entry name" value="CAF1"/>
    <property type="match status" value="1"/>
</dbReference>
<evidence type="ECO:0000313" key="3">
    <source>
        <dbReference type="EMBL" id="KAF2001571.1"/>
    </source>
</evidence>
<dbReference type="GO" id="GO:0005634">
    <property type="term" value="C:nucleus"/>
    <property type="evidence" value="ECO:0007669"/>
    <property type="project" value="TreeGrafter"/>
</dbReference>
<keyword evidence="4" id="KW-1185">Reference proteome</keyword>
<name>A0A6A5WN05_9PLEO</name>
<dbReference type="Proteomes" id="UP000799779">
    <property type="component" value="Unassembled WGS sequence"/>
</dbReference>
<dbReference type="InterPro" id="IPR051181">
    <property type="entry name" value="CAF1_poly(A)_ribonucleases"/>
</dbReference>
<proteinExistence type="inferred from homology"/>
<feature type="region of interest" description="Disordered" evidence="2">
    <location>
        <begin position="477"/>
        <end position="506"/>
    </location>
</feature>
<dbReference type="InterPro" id="IPR006941">
    <property type="entry name" value="RNase_CAF1"/>
</dbReference>
<feature type="compositionally biased region" description="Basic and acidic residues" evidence="2">
    <location>
        <begin position="489"/>
        <end position="499"/>
    </location>
</feature>
<dbReference type="PANTHER" id="PTHR15092">
    <property type="entry name" value="POLY A -SPECIFIC RIBONUCLEASE/TARGET OF EGR1, MEMBER 1"/>
    <property type="match status" value="1"/>
</dbReference>
<dbReference type="SUPFAM" id="SSF53098">
    <property type="entry name" value="Ribonuclease H-like"/>
    <property type="match status" value="1"/>
</dbReference>
<dbReference type="GO" id="GO:0000289">
    <property type="term" value="P:nuclear-transcribed mRNA poly(A) tail shortening"/>
    <property type="evidence" value="ECO:0007669"/>
    <property type="project" value="TreeGrafter"/>
</dbReference>
<reference evidence="3" key="1">
    <citation type="journal article" date="2020" name="Stud. Mycol.">
        <title>101 Dothideomycetes genomes: a test case for predicting lifestyles and emergence of pathogens.</title>
        <authorList>
            <person name="Haridas S."/>
            <person name="Albert R."/>
            <person name="Binder M."/>
            <person name="Bloem J."/>
            <person name="Labutti K."/>
            <person name="Salamov A."/>
            <person name="Andreopoulos B."/>
            <person name="Baker S."/>
            <person name="Barry K."/>
            <person name="Bills G."/>
            <person name="Bluhm B."/>
            <person name="Cannon C."/>
            <person name="Castanera R."/>
            <person name="Culley D."/>
            <person name="Daum C."/>
            <person name="Ezra D."/>
            <person name="Gonzalez J."/>
            <person name="Henrissat B."/>
            <person name="Kuo A."/>
            <person name="Liang C."/>
            <person name="Lipzen A."/>
            <person name="Lutzoni F."/>
            <person name="Magnuson J."/>
            <person name="Mondo S."/>
            <person name="Nolan M."/>
            <person name="Ohm R."/>
            <person name="Pangilinan J."/>
            <person name="Park H.-J."/>
            <person name="Ramirez L."/>
            <person name="Alfaro M."/>
            <person name="Sun H."/>
            <person name="Tritt A."/>
            <person name="Yoshinaga Y."/>
            <person name="Zwiers L.-H."/>
            <person name="Turgeon B."/>
            <person name="Goodwin S."/>
            <person name="Spatafora J."/>
            <person name="Crous P."/>
            <person name="Grigoriev I."/>
        </authorList>
    </citation>
    <scope>NUCLEOTIDE SEQUENCE</scope>
    <source>
        <strain evidence="3">CBS 123094</strain>
    </source>
</reference>
<gene>
    <name evidence="3" type="ORF">P154DRAFT_521628</name>
</gene>
<dbReference type="InterPro" id="IPR012337">
    <property type="entry name" value="RNaseH-like_sf"/>
</dbReference>
<dbReference type="GO" id="GO:0003723">
    <property type="term" value="F:RNA binding"/>
    <property type="evidence" value="ECO:0007669"/>
    <property type="project" value="TreeGrafter"/>
</dbReference>
<dbReference type="EMBL" id="ML977582">
    <property type="protein sequence ID" value="KAF2001571.1"/>
    <property type="molecule type" value="Genomic_DNA"/>
</dbReference>
<dbReference type="OrthoDB" id="1432093at2759"/>
<evidence type="ECO:0000256" key="1">
    <source>
        <dbReference type="ARBA" id="ARBA00008372"/>
    </source>
</evidence>
<dbReference type="GO" id="GO:1990432">
    <property type="term" value="P:siRNA 3'-end processing"/>
    <property type="evidence" value="ECO:0007669"/>
    <property type="project" value="TreeGrafter"/>
</dbReference>
<accession>A0A6A5WN05</accession>